<proteinExistence type="predicted"/>
<sequence>QLEWNTLEEIARTGTIEVFLNFPVMAINRNVRRRRTEDIPSSVKERMDRFWGTKDWMAEFFEEEQTLFGPETVPIGQSGKELGQRFRNRMKEIFRHCAVPLLMTNSKNAPLYCLIFAGHNATGVRIAEDIFKKFLRMG</sequence>
<dbReference type="AlphaFoldDB" id="A0A932GMX0"/>
<accession>A0A932GMX0</accession>
<protein>
    <submittedName>
        <fullName evidence="1">Three-Cys-motif partner protein TcmP</fullName>
    </submittedName>
</protein>
<reference evidence="1" key="1">
    <citation type="submission" date="2020-07" db="EMBL/GenBank/DDBJ databases">
        <title>Huge and variable diversity of episymbiotic CPR bacteria and DPANN archaea in groundwater ecosystems.</title>
        <authorList>
            <person name="He C.Y."/>
            <person name="Keren R."/>
            <person name="Whittaker M."/>
            <person name="Farag I.F."/>
            <person name="Doudna J."/>
            <person name="Cate J.H.D."/>
            <person name="Banfield J.F."/>
        </authorList>
    </citation>
    <scope>NUCLEOTIDE SEQUENCE</scope>
    <source>
        <strain evidence="1">NC_groundwater_717_Ag_S-0.2um_59_8</strain>
    </source>
</reference>
<comment type="caution">
    <text evidence="1">The sequence shown here is derived from an EMBL/GenBank/DDBJ whole genome shotgun (WGS) entry which is preliminary data.</text>
</comment>
<evidence type="ECO:0000313" key="1">
    <source>
        <dbReference type="EMBL" id="MBI3013775.1"/>
    </source>
</evidence>
<name>A0A932GMX0_UNCTE</name>
<organism evidence="1 2">
    <name type="scientific">Tectimicrobiota bacterium</name>
    <dbReference type="NCBI Taxonomy" id="2528274"/>
    <lineage>
        <taxon>Bacteria</taxon>
        <taxon>Pseudomonadati</taxon>
        <taxon>Nitrospinota/Tectimicrobiota group</taxon>
        <taxon>Candidatus Tectimicrobiota</taxon>
    </lineage>
</organism>
<feature type="non-terminal residue" evidence="1">
    <location>
        <position position="1"/>
    </location>
</feature>
<dbReference type="InterPro" id="IPR031009">
    <property type="entry name" value="Tcm_partner"/>
</dbReference>
<dbReference type="Proteomes" id="UP000741360">
    <property type="component" value="Unassembled WGS sequence"/>
</dbReference>
<dbReference type="EMBL" id="JACPSX010000028">
    <property type="protein sequence ID" value="MBI3013775.1"/>
    <property type="molecule type" value="Genomic_DNA"/>
</dbReference>
<evidence type="ECO:0000313" key="2">
    <source>
        <dbReference type="Proteomes" id="UP000741360"/>
    </source>
</evidence>
<dbReference type="NCBIfam" id="TIGR04474">
    <property type="entry name" value="tcm_partner"/>
    <property type="match status" value="1"/>
</dbReference>
<gene>
    <name evidence="1" type="primary">tcmP</name>
    <name evidence="1" type="ORF">HYY65_01625</name>
</gene>